<feature type="region of interest" description="Disordered" evidence="1">
    <location>
        <begin position="41"/>
        <end position="84"/>
    </location>
</feature>
<organism evidence="4 5">
    <name type="scientific">Serinibacter salmoneus</name>
    <dbReference type="NCBI Taxonomy" id="556530"/>
    <lineage>
        <taxon>Bacteria</taxon>
        <taxon>Bacillati</taxon>
        <taxon>Actinomycetota</taxon>
        <taxon>Actinomycetes</taxon>
        <taxon>Micrococcales</taxon>
        <taxon>Beutenbergiaceae</taxon>
        <taxon>Serinibacter</taxon>
    </lineage>
</organism>
<keyword evidence="2" id="KW-0472">Membrane</keyword>
<evidence type="ECO:0000256" key="3">
    <source>
        <dbReference type="SAM" id="SignalP"/>
    </source>
</evidence>
<dbReference type="RefSeq" id="WP_143556807.1">
    <property type="nucleotide sequence ID" value="NZ_PDJD01000001.1"/>
</dbReference>
<keyword evidence="2" id="KW-1133">Transmembrane helix</keyword>
<gene>
    <name evidence="4" type="ORF">ATL40_0022</name>
</gene>
<sequence>MRRPRPLMASLTLLALLTAGPASIAASQPVEDGQVAVDVAIVPTPTPLPTDPPTDPPAEHPPTPTGSASPTPAPTPPGQLPGTGVSDAVVALAVAGGLLGTGAVLMRRRRLERE</sequence>
<dbReference type="AlphaFoldDB" id="A0A2A9CWG7"/>
<feature type="transmembrane region" description="Helical" evidence="2">
    <location>
        <begin position="88"/>
        <end position="106"/>
    </location>
</feature>
<dbReference type="Proteomes" id="UP000224915">
    <property type="component" value="Unassembled WGS sequence"/>
</dbReference>
<feature type="signal peptide" evidence="3">
    <location>
        <begin position="1"/>
        <end position="24"/>
    </location>
</feature>
<proteinExistence type="predicted"/>
<evidence type="ECO:0000256" key="2">
    <source>
        <dbReference type="SAM" id="Phobius"/>
    </source>
</evidence>
<accession>A0A2A9CWG7</accession>
<protein>
    <submittedName>
        <fullName evidence="4">LPXTG-motif cell wall-anchored protein</fullName>
    </submittedName>
</protein>
<feature type="compositionally biased region" description="Pro residues" evidence="1">
    <location>
        <begin position="44"/>
        <end position="64"/>
    </location>
</feature>
<keyword evidence="5" id="KW-1185">Reference proteome</keyword>
<keyword evidence="3" id="KW-0732">Signal</keyword>
<evidence type="ECO:0000256" key="1">
    <source>
        <dbReference type="SAM" id="MobiDB-lite"/>
    </source>
</evidence>
<comment type="caution">
    <text evidence="4">The sequence shown here is derived from an EMBL/GenBank/DDBJ whole genome shotgun (WGS) entry which is preliminary data.</text>
</comment>
<feature type="chain" id="PRO_5012179624" evidence="3">
    <location>
        <begin position="25"/>
        <end position="114"/>
    </location>
</feature>
<evidence type="ECO:0000313" key="5">
    <source>
        <dbReference type="Proteomes" id="UP000224915"/>
    </source>
</evidence>
<evidence type="ECO:0000313" key="4">
    <source>
        <dbReference type="EMBL" id="PFG18486.1"/>
    </source>
</evidence>
<dbReference type="NCBIfam" id="TIGR01167">
    <property type="entry name" value="LPXTG_anchor"/>
    <property type="match status" value="1"/>
</dbReference>
<reference evidence="4 5" key="1">
    <citation type="submission" date="2017-10" db="EMBL/GenBank/DDBJ databases">
        <title>Sequencing the genomes of 1000 actinobacteria strains.</title>
        <authorList>
            <person name="Klenk H.-P."/>
        </authorList>
    </citation>
    <scope>NUCLEOTIDE SEQUENCE [LARGE SCALE GENOMIC DNA]</scope>
    <source>
        <strain evidence="4 5">DSM 21801</strain>
    </source>
</reference>
<keyword evidence="2" id="KW-0812">Transmembrane</keyword>
<dbReference type="EMBL" id="PDJD01000001">
    <property type="protein sequence ID" value="PFG18486.1"/>
    <property type="molecule type" value="Genomic_DNA"/>
</dbReference>
<name>A0A2A9CWG7_9MICO</name>